<name>A0ABN3Q0R3_9ACTN</name>
<feature type="compositionally biased region" description="Basic and acidic residues" evidence="1">
    <location>
        <begin position="9"/>
        <end position="46"/>
    </location>
</feature>
<dbReference type="Proteomes" id="UP001501447">
    <property type="component" value="Unassembled WGS sequence"/>
</dbReference>
<accession>A0ABN3Q0R3</accession>
<evidence type="ECO:0000256" key="1">
    <source>
        <dbReference type="SAM" id="MobiDB-lite"/>
    </source>
</evidence>
<reference evidence="2 3" key="1">
    <citation type="journal article" date="2019" name="Int. J. Syst. Evol. Microbiol.">
        <title>The Global Catalogue of Microorganisms (GCM) 10K type strain sequencing project: providing services to taxonomists for standard genome sequencing and annotation.</title>
        <authorList>
            <consortium name="The Broad Institute Genomics Platform"/>
            <consortium name="The Broad Institute Genome Sequencing Center for Infectious Disease"/>
            <person name="Wu L."/>
            <person name="Ma J."/>
        </authorList>
    </citation>
    <scope>NUCLEOTIDE SEQUENCE [LARGE SCALE GENOMIC DNA]</scope>
    <source>
        <strain evidence="2 3">JCM 16373</strain>
    </source>
</reference>
<gene>
    <name evidence="2" type="ORF">GCM10009863_21820</name>
</gene>
<dbReference type="EMBL" id="BAAARJ010000006">
    <property type="protein sequence ID" value="GAA2608040.1"/>
    <property type="molecule type" value="Genomic_DNA"/>
</dbReference>
<keyword evidence="3" id="KW-1185">Reference proteome</keyword>
<comment type="caution">
    <text evidence="2">The sequence shown here is derived from an EMBL/GenBank/DDBJ whole genome shotgun (WGS) entry which is preliminary data.</text>
</comment>
<dbReference type="RefSeq" id="WP_344564652.1">
    <property type="nucleotide sequence ID" value="NZ_BAAARJ010000006.1"/>
</dbReference>
<evidence type="ECO:0000313" key="3">
    <source>
        <dbReference type="Proteomes" id="UP001501447"/>
    </source>
</evidence>
<protein>
    <submittedName>
        <fullName evidence="2">Uncharacterized protein</fullName>
    </submittedName>
</protein>
<evidence type="ECO:0000313" key="2">
    <source>
        <dbReference type="EMBL" id="GAA2608040.1"/>
    </source>
</evidence>
<organism evidence="2 3">
    <name type="scientific">Streptomyces axinellae</name>
    <dbReference type="NCBI Taxonomy" id="552788"/>
    <lineage>
        <taxon>Bacteria</taxon>
        <taxon>Bacillati</taxon>
        <taxon>Actinomycetota</taxon>
        <taxon>Actinomycetes</taxon>
        <taxon>Kitasatosporales</taxon>
        <taxon>Streptomycetaceae</taxon>
        <taxon>Streptomyces</taxon>
    </lineage>
</organism>
<proteinExistence type="predicted"/>
<feature type="region of interest" description="Disordered" evidence="1">
    <location>
        <begin position="1"/>
        <end position="50"/>
    </location>
</feature>
<sequence length="137" mass="15544">MTATDDDTHEEHTGRERRGRHEGYERHGQRDRRDRHSPYGDREDRAAYGASTRLVLETMPRESRIGLALGFVRTFGIPDIARVLHGTGRMTDEPRGRAKATGVARFTLIGHGLQSDEGRGTLKRLHQHINVRASHRS</sequence>